<name>A0A7W8XQW0_9HYPH</name>
<evidence type="ECO:0000313" key="1">
    <source>
        <dbReference type="EMBL" id="MBB5573654.1"/>
    </source>
</evidence>
<dbReference type="AlphaFoldDB" id="A0A7W8XQW0"/>
<organism evidence="1 2">
    <name type="scientific">Rhizobium paranaense</name>
    <dbReference type="NCBI Taxonomy" id="1650438"/>
    <lineage>
        <taxon>Bacteria</taxon>
        <taxon>Pseudomonadati</taxon>
        <taxon>Pseudomonadota</taxon>
        <taxon>Alphaproteobacteria</taxon>
        <taxon>Hyphomicrobiales</taxon>
        <taxon>Rhizobiaceae</taxon>
        <taxon>Rhizobium/Agrobacterium group</taxon>
        <taxon>Rhizobium</taxon>
    </lineage>
</organism>
<dbReference type="EMBL" id="JACHBI010000003">
    <property type="protein sequence ID" value="MBB5573654.1"/>
    <property type="molecule type" value="Genomic_DNA"/>
</dbReference>
<accession>A0A7W8XQW0</accession>
<dbReference type="Proteomes" id="UP000549882">
    <property type="component" value="Unassembled WGS sequence"/>
</dbReference>
<keyword evidence="2" id="KW-1185">Reference proteome</keyword>
<sequence length="33" mass="3631">MAMANSSDLYQITSDFVVDQIISHSESQNAGDR</sequence>
<reference evidence="1 2" key="1">
    <citation type="submission" date="2020-08" db="EMBL/GenBank/DDBJ databases">
        <title>Genomic Encyclopedia of Type Strains, Phase IV (KMG-V): Genome sequencing to study the core and pangenomes of soil and plant-associated prokaryotes.</title>
        <authorList>
            <person name="Whitman W."/>
        </authorList>
    </citation>
    <scope>NUCLEOTIDE SEQUENCE [LARGE SCALE GENOMIC DNA]</scope>
    <source>
        <strain evidence="1 2">SEMIA 4064</strain>
    </source>
</reference>
<protein>
    <submittedName>
        <fullName evidence="1">Uncharacterized protein</fullName>
    </submittedName>
</protein>
<proteinExistence type="predicted"/>
<gene>
    <name evidence="1" type="ORF">GGD50_002267</name>
</gene>
<evidence type="ECO:0000313" key="2">
    <source>
        <dbReference type="Proteomes" id="UP000549882"/>
    </source>
</evidence>
<comment type="caution">
    <text evidence="1">The sequence shown here is derived from an EMBL/GenBank/DDBJ whole genome shotgun (WGS) entry which is preliminary data.</text>
</comment>